<dbReference type="AlphaFoldDB" id="A0AAD7A505"/>
<sequence length="304" mass="34587">GCYIKLCDSPDEALATEYVRIHTSIPVPKVLDVVQIPAGSVHICRTWLMISTVLPGTPLFYAGSGHRLRGASEHQVQRVCEYLRDWIAQLRNLPSPFDQRVCGFTGGSFLSRRIDENPVGPFTCIADLHAHESLTLSPSELASNPHLAHLKKSYSMHLVHGDLLLHNILADSDLQPTGIVDWECAAWMPEYWETVSSSRGSFTYMWRWKDIRRESFPGYEMELELDREVQKSCSYRPTGLPGKFLRLMKLCAAISYCRLSAVSNCPARCLVGSLSCFLCPRCWMCYTWIFETSSFFQFESLFLR</sequence>
<evidence type="ECO:0000313" key="2">
    <source>
        <dbReference type="EMBL" id="KAJ7349141.1"/>
    </source>
</evidence>
<evidence type="ECO:0000313" key="3">
    <source>
        <dbReference type="Proteomes" id="UP001218218"/>
    </source>
</evidence>
<dbReference type="Gene3D" id="3.90.1200.10">
    <property type="match status" value="1"/>
</dbReference>
<evidence type="ECO:0000259" key="1">
    <source>
        <dbReference type="Pfam" id="PF01636"/>
    </source>
</evidence>
<dbReference type="InterPro" id="IPR002575">
    <property type="entry name" value="Aminoglycoside_PTrfase"/>
</dbReference>
<dbReference type="PANTHER" id="PTHR21310:SF58">
    <property type="entry name" value="AMINOGLYCOSIDE PHOSPHOTRANSFERASE DOMAIN-CONTAINING PROTEIN"/>
    <property type="match status" value="1"/>
</dbReference>
<feature type="domain" description="Aminoglycoside phosphotransferase" evidence="1">
    <location>
        <begin position="25"/>
        <end position="196"/>
    </location>
</feature>
<protein>
    <recommendedName>
        <fullName evidence="1">Aminoglycoside phosphotransferase domain-containing protein</fullName>
    </recommendedName>
</protein>
<comment type="caution">
    <text evidence="2">The sequence shown here is derived from an EMBL/GenBank/DDBJ whole genome shotgun (WGS) entry which is preliminary data.</text>
</comment>
<keyword evidence="3" id="KW-1185">Reference proteome</keyword>
<gene>
    <name evidence="2" type="ORF">DFH08DRAFT_697946</name>
</gene>
<dbReference type="InterPro" id="IPR011009">
    <property type="entry name" value="Kinase-like_dom_sf"/>
</dbReference>
<dbReference type="SUPFAM" id="SSF56112">
    <property type="entry name" value="Protein kinase-like (PK-like)"/>
    <property type="match status" value="1"/>
</dbReference>
<reference evidence="2" key="1">
    <citation type="submission" date="2023-03" db="EMBL/GenBank/DDBJ databases">
        <title>Massive genome expansion in bonnet fungi (Mycena s.s.) driven by repeated elements and novel gene families across ecological guilds.</title>
        <authorList>
            <consortium name="Lawrence Berkeley National Laboratory"/>
            <person name="Harder C.B."/>
            <person name="Miyauchi S."/>
            <person name="Viragh M."/>
            <person name="Kuo A."/>
            <person name="Thoen E."/>
            <person name="Andreopoulos B."/>
            <person name="Lu D."/>
            <person name="Skrede I."/>
            <person name="Drula E."/>
            <person name="Henrissat B."/>
            <person name="Morin E."/>
            <person name="Kohler A."/>
            <person name="Barry K."/>
            <person name="LaButti K."/>
            <person name="Morin E."/>
            <person name="Salamov A."/>
            <person name="Lipzen A."/>
            <person name="Mereny Z."/>
            <person name="Hegedus B."/>
            <person name="Baldrian P."/>
            <person name="Stursova M."/>
            <person name="Weitz H."/>
            <person name="Taylor A."/>
            <person name="Grigoriev I.V."/>
            <person name="Nagy L.G."/>
            <person name="Martin F."/>
            <person name="Kauserud H."/>
        </authorList>
    </citation>
    <scope>NUCLEOTIDE SEQUENCE</scope>
    <source>
        <strain evidence="2">CBHHK002</strain>
    </source>
</reference>
<dbReference type="Proteomes" id="UP001218218">
    <property type="component" value="Unassembled WGS sequence"/>
</dbReference>
<name>A0AAD7A505_9AGAR</name>
<dbReference type="EMBL" id="JARIHO010000016">
    <property type="protein sequence ID" value="KAJ7349141.1"/>
    <property type="molecule type" value="Genomic_DNA"/>
</dbReference>
<dbReference type="Pfam" id="PF01636">
    <property type="entry name" value="APH"/>
    <property type="match status" value="1"/>
</dbReference>
<organism evidence="2 3">
    <name type="scientific">Mycena albidolilacea</name>
    <dbReference type="NCBI Taxonomy" id="1033008"/>
    <lineage>
        <taxon>Eukaryota</taxon>
        <taxon>Fungi</taxon>
        <taxon>Dikarya</taxon>
        <taxon>Basidiomycota</taxon>
        <taxon>Agaricomycotina</taxon>
        <taxon>Agaricomycetes</taxon>
        <taxon>Agaricomycetidae</taxon>
        <taxon>Agaricales</taxon>
        <taxon>Marasmiineae</taxon>
        <taxon>Mycenaceae</taxon>
        <taxon>Mycena</taxon>
    </lineage>
</organism>
<accession>A0AAD7A505</accession>
<dbReference type="InterPro" id="IPR051678">
    <property type="entry name" value="AGP_Transferase"/>
</dbReference>
<dbReference type="PANTHER" id="PTHR21310">
    <property type="entry name" value="AMINOGLYCOSIDE PHOSPHOTRANSFERASE-RELATED-RELATED"/>
    <property type="match status" value="1"/>
</dbReference>
<feature type="non-terminal residue" evidence="2">
    <location>
        <position position="1"/>
    </location>
</feature>
<proteinExistence type="predicted"/>